<name>A0ABP0FU06_CLALP</name>
<keyword evidence="3" id="KW-1185">Reference proteome</keyword>
<dbReference type="Proteomes" id="UP001642483">
    <property type="component" value="Unassembled WGS sequence"/>
</dbReference>
<evidence type="ECO:0000256" key="1">
    <source>
        <dbReference type="SAM" id="MobiDB-lite"/>
    </source>
</evidence>
<comment type="caution">
    <text evidence="2">The sequence shown here is derived from an EMBL/GenBank/DDBJ whole genome shotgun (WGS) entry which is preliminary data.</text>
</comment>
<proteinExistence type="predicted"/>
<evidence type="ECO:0000313" key="2">
    <source>
        <dbReference type="EMBL" id="CAK8681423.1"/>
    </source>
</evidence>
<organism evidence="2 3">
    <name type="scientific">Clavelina lepadiformis</name>
    <name type="common">Light-bulb sea squirt</name>
    <name type="synonym">Ascidia lepadiformis</name>
    <dbReference type="NCBI Taxonomy" id="159417"/>
    <lineage>
        <taxon>Eukaryota</taxon>
        <taxon>Metazoa</taxon>
        <taxon>Chordata</taxon>
        <taxon>Tunicata</taxon>
        <taxon>Ascidiacea</taxon>
        <taxon>Aplousobranchia</taxon>
        <taxon>Clavelinidae</taxon>
        <taxon>Clavelina</taxon>
    </lineage>
</organism>
<feature type="region of interest" description="Disordered" evidence="1">
    <location>
        <begin position="15"/>
        <end position="37"/>
    </location>
</feature>
<protein>
    <submittedName>
        <fullName evidence="2">Uncharacterized protein</fullName>
    </submittedName>
</protein>
<accession>A0ABP0FU06</accession>
<gene>
    <name evidence="2" type="ORF">CVLEPA_LOCUS11625</name>
</gene>
<reference evidence="2 3" key="1">
    <citation type="submission" date="2024-02" db="EMBL/GenBank/DDBJ databases">
        <authorList>
            <person name="Daric V."/>
            <person name="Darras S."/>
        </authorList>
    </citation>
    <scope>NUCLEOTIDE SEQUENCE [LARGE SCALE GENOMIC DNA]</scope>
</reference>
<evidence type="ECO:0000313" key="3">
    <source>
        <dbReference type="Proteomes" id="UP001642483"/>
    </source>
</evidence>
<sequence>MNGRYPQSFCRELFPSASSTHHHEEPRRNGNYGTPNVQESCAIRSTNAVSKSLQWQTGRNVDQPLPNGFSLIDERFNTNSIFGPISPSFDRAPGAERSHRRMRERMEREARVGPRFCSTPVKVVLPNPPEQGFHTEFWHENELTGKVVVAVGYSIEPDKAAKYPGMM</sequence>
<dbReference type="EMBL" id="CAWYQH010000079">
    <property type="protein sequence ID" value="CAK8681423.1"/>
    <property type="molecule type" value="Genomic_DNA"/>
</dbReference>